<dbReference type="SUPFAM" id="SSF51197">
    <property type="entry name" value="Clavaminate synthase-like"/>
    <property type="match status" value="1"/>
</dbReference>
<dbReference type="EMBL" id="CP092876">
    <property type="protein sequence ID" value="UYV76578.1"/>
    <property type="molecule type" value="Genomic_DNA"/>
</dbReference>
<name>A0ABY6L5Y9_9ARAC</name>
<sequence>MVMGAGRVRQYAALYHDHVLVKEPGADRPTPWHHDQPYYPIDGDKNCSIWLPVDPVPREVSLKFLRGSHRWGRLYRPRKFATGLNYHPEYSTQDLDNYWDLDTLDVSEHEILQWELQVGYLITSRYKPAVTMPGDCVVFHMKTLHSAGPNLGSFPRRVLSTRWLGDDCRMAPRPWQVSPPTMGGLTVGDRAVSEEFPVLWRKGDYAPPLYS</sequence>
<comment type="cofactor">
    <cofactor evidence="1">
        <name>Fe cation</name>
        <dbReference type="ChEBI" id="CHEBI:24875"/>
    </cofactor>
</comment>
<evidence type="ECO:0000256" key="1">
    <source>
        <dbReference type="ARBA" id="ARBA00001962"/>
    </source>
</evidence>
<accession>A0ABY6L5Y9</accession>
<dbReference type="Gene3D" id="2.60.120.620">
    <property type="entry name" value="q2cbj1_9rhob like domain"/>
    <property type="match status" value="1"/>
</dbReference>
<protein>
    <recommendedName>
        <fullName evidence="4">Phytanoyl-CoA dioxygenase</fullName>
    </recommendedName>
</protein>
<organism evidence="2 3">
    <name type="scientific">Cordylochernes scorpioides</name>
    <dbReference type="NCBI Taxonomy" id="51811"/>
    <lineage>
        <taxon>Eukaryota</taxon>
        <taxon>Metazoa</taxon>
        <taxon>Ecdysozoa</taxon>
        <taxon>Arthropoda</taxon>
        <taxon>Chelicerata</taxon>
        <taxon>Arachnida</taxon>
        <taxon>Pseudoscorpiones</taxon>
        <taxon>Cheliferoidea</taxon>
        <taxon>Chernetidae</taxon>
        <taxon>Cordylochernes</taxon>
    </lineage>
</organism>
<dbReference type="Proteomes" id="UP001235939">
    <property type="component" value="Chromosome 14"/>
</dbReference>
<evidence type="ECO:0000313" key="3">
    <source>
        <dbReference type="Proteomes" id="UP001235939"/>
    </source>
</evidence>
<proteinExistence type="predicted"/>
<reference evidence="2 3" key="1">
    <citation type="submission" date="2022-01" db="EMBL/GenBank/DDBJ databases">
        <title>A chromosomal length assembly of Cordylochernes scorpioides.</title>
        <authorList>
            <person name="Zeh D."/>
            <person name="Zeh J."/>
        </authorList>
    </citation>
    <scope>NUCLEOTIDE SEQUENCE [LARGE SCALE GENOMIC DNA]</scope>
    <source>
        <strain evidence="2">IN4F17</strain>
        <tissue evidence="2">Whole Body</tissue>
    </source>
</reference>
<dbReference type="InterPro" id="IPR008775">
    <property type="entry name" value="Phytyl_CoA_dOase-like"/>
</dbReference>
<dbReference type="Pfam" id="PF05721">
    <property type="entry name" value="PhyH"/>
    <property type="match status" value="1"/>
</dbReference>
<evidence type="ECO:0000313" key="2">
    <source>
        <dbReference type="EMBL" id="UYV76578.1"/>
    </source>
</evidence>
<dbReference type="PANTHER" id="PTHR20883:SF49">
    <property type="entry name" value="PHYTANOYL-COA DIOXYGENASE"/>
    <property type="match status" value="1"/>
</dbReference>
<gene>
    <name evidence="2" type="ORF">LAZ67_14001247</name>
</gene>
<dbReference type="PANTHER" id="PTHR20883">
    <property type="entry name" value="PHYTANOYL-COA DIOXYGENASE DOMAIN CONTAINING 1"/>
    <property type="match status" value="1"/>
</dbReference>
<evidence type="ECO:0008006" key="4">
    <source>
        <dbReference type="Google" id="ProtNLM"/>
    </source>
</evidence>
<keyword evidence="3" id="KW-1185">Reference proteome</keyword>